<evidence type="ECO:0000256" key="7">
    <source>
        <dbReference type="ARBA" id="ARBA00022741"/>
    </source>
</evidence>
<feature type="domain" description="Cation-transporting P-type ATPase N-terminal" evidence="15">
    <location>
        <begin position="39"/>
        <end position="113"/>
    </location>
</feature>
<dbReference type="Gene3D" id="2.70.150.10">
    <property type="entry name" value="Calcium-transporting ATPase, cytoplasmic transduction domain A"/>
    <property type="match status" value="1"/>
</dbReference>
<dbReference type="SUPFAM" id="SSF81665">
    <property type="entry name" value="Calcium ATPase, transmembrane domain M"/>
    <property type="match status" value="1"/>
</dbReference>
<comment type="caution">
    <text evidence="16">The sequence shown here is derived from an EMBL/GenBank/DDBJ whole genome shotgun (WGS) entry which is preliminary data.</text>
</comment>
<keyword evidence="11 13" id="KW-1133">Transmembrane helix</keyword>
<dbReference type="InterPro" id="IPR008250">
    <property type="entry name" value="ATPase_P-typ_transduc_dom_A_sf"/>
</dbReference>
<dbReference type="InterPro" id="IPR018303">
    <property type="entry name" value="ATPase_P-typ_P_site"/>
</dbReference>
<evidence type="ECO:0000259" key="15">
    <source>
        <dbReference type="SMART" id="SM00831"/>
    </source>
</evidence>
<dbReference type="InterPro" id="IPR004014">
    <property type="entry name" value="ATPase_P-typ_cation-transptr_N"/>
</dbReference>
<dbReference type="PROSITE" id="PS00154">
    <property type="entry name" value="ATPASE_E1_E2"/>
    <property type="match status" value="1"/>
</dbReference>
<evidence type="ECO:0000256" key="12">
    <source>
        <dbReference type="ARBA" id="ARBA00023136"/>
    </source>
</evidence>
<keyword evidence="4" id="KW-0597">Phosphoprotein</keyword>
<dbReference type="SUPFAM" id="SSF81653">
    <property type="entry name" value="Calcium ATPase, transduction domain A"/>
    <property type="match status" value="1"/>
</dbReference>
<dbReference type="Gene3D" id="3.40.50.1000">
    <property type="entry name" value="HAD superfamily/HAD-like"/>
    <property type="match status" value="1"/>
</dbReference>
<keyword evidence="9 13" id="KW-0460">Magnesium</keyword>
<dbReference type="Gene3D" id="1.20.1110.10">
    <property type="entry name" value="Calcium-transporting ATPase, transmembrane domain"/>
    <property type="match status" value="1"/>
</dbReference>
<evidence type="ECO:0000313" key="17">
    <source>
        <dbReference type="Proteomes" id="UP001212152"/>
    </source>
</evidence>
<evidence type="ECO:0000256" key="13">
    <source>
        <dbReference type="RuleBase" id="RU362083"/>
    </source>
</evidence>
<dbReference type="Gene3D" id="3.40.1110.10">
    <property type="entry name" value="Calcium-transporting ATPase, cytoplasmic domain N"/>
    <property type="match status" value="1"/>
</dbReference>
<evidence type="ECO:0000256" key="3">
    <source>
        <dbReference type="ARBA" id="ARBA00008804"/>
    </source>
</evidence>
<dbReference type="NCBIfam" id="TIGR01494">
    <property type="entry name" value="ATPase_P-type"/>
    <property type="match status" value="2"/>
</dbReference>
<feature type="coiled-coil region" evidence="14">
    <location>
        <begin position="28"/>
        <end position="55"/>
    </location>
</feature>
<dbReference type="InterPro" id="IPR001757">
    <property type="entry name" value="P_typ_ATPase"/>
</dbReference>
<feature type="transmembrane region" description="Helical" evidence="13">
    <location>
        <begin position="306"/>
        <end position="333"/>
    </location>
</feature>
<feature type="transmembrane region" description="Helical" evidence="13">
    <location>
        <begin position="86"/>
        <end position="107"/>
    </location>
</feature>
<gene>
    <name evidence="16" type="ORF">HDU87_006323</name>
</gene>
<comment type="catalytic activity">
    <reaction evidence="13">
        <text>ATP + H2O + H(+)(in) = ADP + phosphate + 2 H(+)(out)</text>
        <dbReference type="Rhea" id="RHEA:20852"/>
        <dbReference type="ChEBI" id="CHEBI:15377"/>
        <dbReference type="ChEBI" id="CHEBI:15378"/>
        <dbReference type="ChEBI" id="CHEBI:30616"/>
        <dbReference type="ChEBI" id="CHEBI:43474"/>
        <dbReference type="ChEBI" id="CHEBI:456216"/>
        <dbReference type="EC" id="7.1.2.1"/>
    </reaction>
</comment>
<dbReference type="NCBIfam" id="TIGR01647">
    <property type="entry name" value="ATPase-IIIA_H"/>
    <property type="match status" value="1"/>
</dbReference>
<keyword evidence="10 13" id="KW-1278">Translocase</keyword>
<evidence type="ECO:0000256" key="1">
    <source>
        <dbReference type="ARBA" id="ARBA00003417"/>
    </source>
</evidence>
<feature type="transmembrane region" description="Helical" evidence="13">
    <location>
        <begin position="817"/>
        <end position="835"/>
    </location>
</feature>
<accession>A0AAD5TG64</accession>
<dbReference type="Pfam" id="PF00702">
    <property type="entry name" value="Hydrolase"/>
    <property type="match status" value="1"/>
</dbReference>
<dbReference type="InterPro" id="IPR023214">
    <property type="entry name" value="HAD_sf"/>
</dbReference>
<evidence type="ECO:0000256" key="10">
    <source>
        <dbReference type="ARBA" id="ARBA00022967"/>
    </source>
</evidence>
<dbReference type="EMBL" id="JADGJQ010000054">
    <property type="protein sequence ID" value="KAJ3175241.1"/>
    <property type="molecule type" value="Genomic_DNA"/>
</dbReference>
<dbReference type="SFLD" id="SFLDG00002">
    <property type="entry name" value="C1.7:_P-type_atpase_like"/>
    <property type="match status" value="1"/>
</dbReference>
<dbReference type="InterPro" id="IPR006534">
    <property type="entry name" value="P-type_ATPase_IIIA"/>
</dbReference>
<dbReference type="SMART" id="SM00831">
    <property type="entry name" value="Cation_ATPase_N"/>
    <property type="match status" value="1"/>
</dbReference>
<dbReference type="InterPro" id="IPR023298">
    <property type="entry name" value="ATPase_P-typ_TM_dom_sf"/>
</dbReference>
<dbReference type="AlphaFoldDB" id="A0AAD5TG64"/>
<feature type="transmembrane region" description="Helical" evidence="13">
    <location>
        <begin position="272"/>
        <end position="294"/>
    </location>
</feature>
<feature type="transmembrane region" description="Helical" evidence="13">
    <location>
        <begin position="710"/>
        <end position="732"/>
    </location>
</feature>
<keyword evidence="8 13" id="KW-0067">ATP-binding</keyword>
<feature type="transmembrane region" description="Helical" evidence="13">
    <location>
        <begin position="113"/>
        <end position="132"/>
    </location>
</feature>
<evidence type="ECO:0000256" key="11">
    <source>
        <dbReference type="ARBA" id="ARBA00022989"/>
    </source>
</evidence>
<dbReference type="GO" id="GO:0120029">
    <property type="term" value="P:proton export across plasma membrane"/>
    <property type="evidence" value="ECO:0007669"/>
    <property type="project" value="UniProtKB-UniRule"/>
</dbReference>
<evidence type="ECO:0000256" key="2">
    <source>
        <dbReference type="ARBA" id="ARBA00004141"/>
    </source>
</evidence>
<dbReference type="InterPro" id="IPR044492">
    <property type="entry name" value="P_typ_ATPase_HD_dom"/>
</dbReference>
<dbReference type="InterPro" id="IPR036412">
    <property type="entry name" value="HAD-like_sf"/>
</dbReference>
<dbReference type="PANTHER" id="PTHR42861">
    <property type="entry name" value="CALCIUM-TRANSPORTING ATPASE"/>
    <property type="match status" value="1"/>
</dbReference>
<evidence type="ECO:0000313" key="16">
    <source>
        <dbReference type="EMBL" id="KAJ3175241.1"/>
    </source>
</evidence>
<dbReference type="GO" id="GO:0005524">
    <property type="term" value="F:ATP binding"/>
    <property type="evidence" value="ECO:0007669"/>
    <property type="project" value="UniProtKB-UniRule"/>
</dbReference>
<feature type="transmembrane region" description="Helical" evidence="13">
    <location>
        <begin position="744"/>
        <end position="766"/>
    </location>
</feature>
<dbReference type="SUPFAM" id="SSF81660">
    <property type="entry name" value="Metal cation-transporting ATPase, ATP-binding domain N"/>
    <property type="match status" value="1"/>
</dbReference>
<organism evidence="16 17">
    <name type="scientific">Geranomyces variabilis</name>
    <dbReference type="NCBI Taxonomy" id="109894"/>
    <lineage>
        <taxon>Eukaryota</taxon>
        <taxon>Fungi</taxon>
        <taxon>Fungi incertae sedis</taxon>
        <taxon>Chytridiomycota</taxon>
        <taxon>Chytridiomycota incertae sedis</taxon>
        <taxon>Chytridiomycetes</taxon>
        <taxon>Spizellomycetales</taxon>
        <taxon>Powellomycetaceae</taxon>
        <taxon>Geranomyces</taxon>
    </lineage>
</organism>
<evidence type="ECO:0000256" key="14">
    <source>
        <dbReference type="SAM" id="Coils"/>
    </source>
</evidence>
<dbReference type="SFLD" id="SFLDF00027">
    <property type="entry name" value="p-type_atpase"/>
    <property type="match status" value="1"/>
</dbReference>
<evidence type="ECO:0000256" key="4">
    <source>
        <dbReference type="ARBA" id="ARBA00022553"/>
    </source>
</evidence>
<dbReference type="InterPro" id="IPR023299">
    <property type="entry name" value="ATPase_P-typ_cyto_dom_N"/>
</dbReference>
<comment type="subcellular location">
    <subcellularLocation>
        <location evidence="13">Cell membrane</location>
        <topology evidence="13">Multi-pass membrane protein</topology>
    </subcellularLocation>
    <subcellularLocation>
        <location evidence="2">Membrane</location>
        <topology evidence="2">Multi-pass membrane protein</topology>
    </subcellularLocation>
</comment>
<keyword evidence="5 13" id="KW-0812">Transmembrane</keyword>
<feature type="transmembrane region" description="Helical" evidence="13">
    <location>
        <begin position="681"/>
        <end position="704"/>
    </location>
</feature>
<keyword evidence="7 13" id="KW-0547">Nucleotide-binding</keyword>
<evidence type="ECO:0000256" key="9">
    <source>
        <dbReference type="ARBA" id="ARBA00022842"/>
    </source>
</evidence>
<dbReference type="SUPFAM" id="SSF56784">
    <property type="entry name" value="HAD-like"/>
    <property type="match status" value="1"/>
</dbReference>
<dbReference type="PRINTS" id="PR00119">
    <property type="entry name" value="CATATPASE"/>
</dbReference>
<dbReference type="CDD" id="cd02076">
    <property type="entry name" value="P-type_ATPase_H"/>
    <property type="match status" value="1"/>
</dbReference>
<keyword evidence="6" id="KW-0479">Metal-binding</keyword>
<keyword evidence="14" id="KW-0175">Coiled coil</keyword>
<reference evidence="16" key="1">
    <citation type="submission" date="2020-05" db="EMBL/GenBank/DDBJ databases">
        <title>Phylogenomic resolution of chytrid fungi.</title>
        <authorList>
            <person name="Stajich J.E."/>
            <person name="Amses K."/>
            <person name="Simmons R."/>
            <person name="Seto K."/>
            <person name="Myers J."/>
            <person name="Bonds A."/>
            <person name="Quandt C.A."/>
            <person name="Barry K."/>
            <person name="Liu P."/>
            <person name="Grigoriev I."/>
            <person name="Longcore J.E."/>
            <person name="James T.Y."/>
        </authorList>
    </citation>
    <scope>NUCLEOTIDE SEQUENCE</scope>
    <source>
        <strain evidence="16">JEL0379</strain>
    </source>
</reference>
<evidence type="ECO:0000256" key="8">
    <source>
        <dbReference type="ARBA" id="ARBA00022840"/>
    </source>
</evidence>
<dbReference type="PRINTS" id="PR00120">
    <property type="entry name" value="HATPASE"/>
</dbReference>
<dbReference type="GO" id="GO:0046872">
    <property type="term" value="F:metal ion binding"/>
    <property type="evidence" value="ECO:0007669"/>
    <property type="project" value="UniProtKB-KW"/>
</dbReference>
<keyword evidence="17" id="KW-1185">Reference proteome</keyword>
<dbReference type="SFLD" id="SFLDS00003">
    <property type="entry name" value="Haloacid_Dehalogenase"/>
    <property type="match status" value="1"/>
</dbReference>
<dbReference type="FunFam" id="3.40.50.1000:FF:000211">
    <property type="entry name" value="Plasma membrane ATPase"/>
    <property type="match status" value="1"/>
</dbReference>
<keyword evidence="12 13" id="KW-0472">Membrane</keyword>
<protein>
    <recommendedName>
        <fullName evidence="13">Plasma membrane ATPase</fullName>
        <ecNumber evidence="13">7.1.2.1</ecNumber>
    </recommendedName>
</protein>
<name>A0AAD5TG64_9FUNG</name>
<dbReference type="GO" id="GO:0016887">
    <property type="term" value="F:ATP hydrolysis activity"/>
    <property type="evidence" value="ECO:0007669"/>
    <property type="project" value="InterPro"/>
</dbReference>
<comment type="function">
    <text evidence="1">The plasma membrane ATPase of plants and fungi is a hydrogen ion pump. The proton gradient it generates drives the active transport of nutrients by H(+)-symport. The resulting external acidification and/or internal alkinization may mediate growth responses.</text>
</comment>
<keyword evidence="13" id="KW-0406">Ion transport</keyword>
<proteinExistence type="inferred from homology"/>
<keyword evidence="13" id="KW-0375">Hydrogen ion transport</keyword>
<dbReference type="Pfam" id="PF00122">
    <property type="entry name" value="E1-E2_ATPase"/>
    <property type="match status" value="1"/>
</dbReference>
<dbReference type="Proteomes" id="UP001212152">
    <property type="component" value="Unassembled WGS sequence"/>
</dbReference>
<sequence>MSTTDHKVDIGKTEVAGDIKIDEKHADAEKHEDGHEQHKEVNDELDAELEALLQTPPLEGLTDAEAARRLAQFGPNSIPEKKTNPLLKFLGFFTGALSYLLEISTIVCAITHKWIELGILVFVLVANAVIGFHEEAKAESALDALKNTLAATTRAWRNGQLVEVDAKDLVPGDIIAIRLGDIIPADCRLLGIGVTGEETEGTLQIDQAALTGESLPVNKGKGAIAYSSSICKQGQNLAVVTKTGINTYIGRAANLISNTNEQGHFQKVINHIGNFLVVLSLTMVFVVFCVEKWGRDRTFLDSLTTVLILTIAAIPVGLPTVMSVTMAVGAGQLAKKQVIVKRLTAIEELASVSTLCSDKTGTLTLNELTFDKPYLAMHGNNTNDFEGTGESYTDQDLLTYAYMASEPGAQDAIEMAVRSAAEERVEILKQRLGQHDIPGYKVNGFIPFNPTSKYTEATVTNTTTGEKFRTIKGAPPVIVRMVGGHDQATAAVTDFAHRGLRALGVARTVDAEMTKFEMVGMISLLDPPRPDSAHTIAECLKLGIVVKMITGDQLIIAKEVAQRLGMQRAILDAHALIDPSLSEEELTDRVIKADGFAHVIPEHKYRVVELMQKRGQLVGMTGDGVNDAPALKKANVGIAVSDCTDAARSAADIVLLAPGLTTIVDGVKTSRAIFQRMRSYALYRIASTIHFLLFFFISILVFNFKIPDLLVLMICVLNDAATLVISVDNARISKRPDKWRLGQLLSLSFLLGVGLCIISYGHFFIARYAFGISLGDPETSKGKLETIMYLNISSCPHFVIFSTRVSTWFWKSRPSPLFFCAIFGTQIIAMFMSIYGVDALDAAPIGWGWGVSVMAVSLISFGFLDAIKVFVIRNWSYELTAKLWPFGDRPAEYKRRVARAAQLKKNMHNWKLARKVYLMSAGVVAFKAAKVDKAMVAKAKANGDSSNTIDVGQTYEVVDA</sequence>
<dbReference type="GO" id="GO:0005886">
    <property type="term" value="C:plasma membrane"/>
    <property type="evidence" value="ECO:0007669"/>
    <property type="project" value="UniProtKB-SubCell"/>
</dbReference>
<dbReference type="InterPro" id="IPR059000">
    <property type="entry name" value="ATPase_P-type_domA"/>
</dbReference>
<dbReference type="Pfam" id="PF00690">
    <property type="entry name" value="Cation_ATPase_N"/>
    <property type="match status" value="1"/>
</dbReference>
<feature type="transmembrane region" description="Helical" evidence="13">
    <location>
        <begin position="847"/>
        <end position="867"/>
    </location>
</feature>
<dbReference type="FunFam" id="2.70.150.10:FF:000042">
    <property type="entry name" value="Plasma membrane ATPase"/>
    <property type="match status" value="1"/>
</dbReference>
<evidence type="ECO:0000256" key="6">
    <source>
        <dbReference type="ARBA" id="ARBA00022723"/>
    </source>
</evidence>
<dbReference type="EC" id="7.1.2.1" evidence="13"/>
<feature type="transmembrane region" description="Helical" evidence="13">
    <location>
        <begin position="786"/>
        <end position="805"/>
    </location>
</feature>
<keyword evidence="13" id="KW-0813">Transport</keyword>
<evidence type="ECO:0000256" key="5">
    <source>
        <dbReference type="ARBA" id="ARBA00022692"/>
    </source>
</evidence>
<comment type="similarity">
    <text evidence="3 13">Belongs to the cation transport ATPase (P-type) (TC 3.A.3) family. Type IIIA subfamily.</text>
</comment>
<dbReference type="GO" id="GO:0008553">
    <property type="term" value="F:P-type proton-exporting transporter activity"/>
    <property type="evidence" value="ECO:0007669"/>
    <property type="project" value="UniProtKB-UniRule"/>
</dbReference>